<protein>
    <submittedName>
        <fullName evidence="1">Uncharacterized protein</fullName>
    </submittedName>
</protein>
<name>A0A645FHZ1_9ZZZZ</name>
<sequence>MRICVEKTVPEYLIAYGRRKPLCELSAVNTCLIQGVTIADLDTLNIFHSKHAFCRVYPSYLWNCNAFILAEIA</sequence>
<evidence type="ECO:0000313" key="1">
    <source>
        <dbReference type="EMBL" id="MPN14045.1"/>
    </source>
</evidence>
<gene>
    <name evidence="1" type="ORF">SDC9_161371</name>
</gene>
<accession>A0A645FHZ1</accession>
<comment type="caution">
    <text evidence="1">The sequence shown here is derived from an EMBL/GenBank/DDBJ whole genome shotgun (WGS) entry which is preliminary data.</text>
</comment>
<proteinExistence type="predicted"/>
<organism evidence="1">
    <name type="scientific">bioreactor metagenome</name>
    <dbReference type="NCBI Taxonomy" id="1076179"/>
    <lineage>
        <taxon>unclassified sequences</taxon>
        <taxon>metagenomes</taxon>
        <taxon>ecological metagenomes</taxon>
    </lineage>
</organism>
<dbReference type="EMBL" id="VSSQ01060640">
    <property type="protein sequence ID" value="MPN14045.1"/>
    <property type="molecule type" value="Genomic_DNA"/>
</dbReference>
<reference evidence="1" key="1">
    <citation type="submission" date="2019-08" db="EMBL/GenBank/DDBJ databases">
        <authorList>
            <person name="Kucharzyk K."/>
            <person name="Murdoch R.W."/>
            <person name="Higgins S."/>
            <person name="Loffler F."/>
        </authorList>
    </citation>
    <scope>NUCLEOTIDE SEQUENCE</scope>
</reference>
<dbReference type="AlphaFoldDB" id="A0A645FHZ1"/>